<comment type="caution">
    <text evidence="2">The sequence shown here is derived from an EMBL/GenBank/DDBJ whole genome shotgun (WGS) entry which is preliminary data.</text>
</comment>
<dbReference type="EMBL" id="SWKV01000198">
    <property type="protein sequence ID" value="KAF3031128.1"/>
    <property type="molecule type" value="Genomic_DNA"/>
</dbReference>
<feature type="region of interest" description="Disordered" evidence="1">
    <location>
        <begin position="30"/>
        <end position="173"/>
    </location>
</feature>
<accession>A0A9P5BVB9</accession>
<sequence>MKTISNMLVESYEDRLANLQKEFGDVQVTDLDAKDRAPASSDEVPHAKPVETLRPKVNVTSAESSNDVNQTAYGARDPPSSPSHIGGVPRADAEASQEQPSRSNSVQRRLSRQPNPISAVTTPVITPSTQDPPPMELHFQERSARHTQGYYLAHHNQRAQSPSSRLATHLGPNPLTYESQGGSHVMLEFADPTASPMVSPNTENKATRPPAIRDQRLPRQYGYF</sequence>
<keyword evidence="3" id="KW-1185">Reference proteome</keyword>
<protein>
    <submittedName>
        <fullName evidence="2">Uncharacterized protein</fullName>
    </submittedName>
</protein>
<feature type="compositionally biased region" description="Polar residues" evidence="1">
    <location>
        <begin position="58"/>
        <end position="72"/>
    </location>
</feature>
<feature type="region of interest" description="Disordered" evidence="1">
    <location>
        <begin position="193"/>
        <end position="224"/>
    </location>
</feature>
<evidence type="ECO:0000256" key="1">
    <source>
        <dbReference type="SAM" id="MobiDB-lite"/>
    </source>
</evidence>
<evidence type="ECO:0000313" key="3">
    <source>
        <dbReference type="Proteomes" id="UP000758155"/>
    </source>
</evidence>
<reference evidence="2" key="1">
    <citation type="submission" date="2019-04" db="EMBL/GenBank/DDBJ databases">
        <title>Sequencing of skin fungus with MAO and IRED activity.</title>
        <authorList>
            <person name="Marsaioli A.J."/>
            <person name="Bonatto J.M.C."/>
            <person name="Reis Junior O."/>
        </authorList>
    </citation>
    <scope>NUCLEOTIDE SEQUENCE</scope>
    <source>
        <strain evidence="2">28M1</strain>
    </source>
</reference>
<feature type="compositionally biased region" description="Polar residues" evidence="1">
    <location>
        <begin position="96"/>
        <end position="129"/>
    </location>
</feature>
<dbReference type="AlphaFoldDB" id="A0A9P5BVB9"/>
<organism evidence="2 3">
    <name type="scientific">Didymella heteroderae</name>
    <dbReference type="NCBI Taxonomy" id="1769908"/>
    <lineage>
        <taxon>Eukaryota</taxon>
        <taxon>Fungi</taxon>
        <taxon>Dikarya</taxon>
        <taxon>Ascomycota</taxon>
        <taxon>Pezizomycotina</taxon>
        <taxon>Dothideomycetes</taxon>
        <taxon>Pleosporomycetidae</taxon>
        <taxon>Pleosporales</taxon>
        <taxon>Pleosporineae</taxon>
        <taxon>Didymellaceae</taxon>
        <taxon>Didymella</taxon>
    </lineage>
</organism>
<dbReference type="OrthoDB" id="185659at2759"/>
<dbReference type="Proteomes" id="UP000758155">
    <property type="component" value="Unassembled WGS sequence"/>
</dbReference>
<evidence type="ECO:0000313" key="2">
    <source>
        <dbReference type="EMBL" id="KAF3031128.1"/>
    </source>
</evidence>
<name>A0A9P5BVB9_9PLEO</name>
<feature type="compositionally biased region" description="Basic and acidic residues" evidence="1">
    <location>
        <begin position="31"/>
        <end position="54"/>
    </location>
</feature>
<gene>
    <name evidence="2" type="ORF">E8E12_000937</name>
</gene>
<proteinExistence type="predicted"/>